<dbReference type="EMBL" id="CP060286">
    <property type="protein sequence ID" value="QNK39663.1"/>
    <property type="molecule type" value="Genomic_DNA"/>
</dbReference>
<proteinExistence type="predicted"/>
<dbReference type="InterPro" id="IPR041415">
    <property type="entry name" value="BclA_C"/>
</dbReference>
<keyword evidence="4" id="KW-1185">Reference proteome</keyword>
<dbReference type="KEGG" id="cfem:HCR03_13105"/>
<gene>
    <name evidence="2" type="ORF">CAFE_29570</name>
    <name evidence="3" type="ORF">HCR03_13105</name>
</gene>
<reference evidence="3 5" key="2">
    <citation type="submission" date="2020-08" db="EMBL/GenBank/DDBJ databases">
        <title>The isolate Caproiciproducens sp. 7D4C2 produces n-caproate at mildly acidic conditions from hexoses: genome and rBOX comparison with related strains and chain-elongating bacteria.</title>
        <authorList>
            <person name="Esquivel-Elizondo S."/>
            <person name="Bagci C."/>
            <person name="Temovska M."/>
            <person name="Jeon B.S."/>
            <person name="Bessarab I."/>
            <person name="Williams R.B.H."/>
            <person name="Huson D.H."/>
            <person name="Angenent L.T."/>
        </authorList>
    </citation>
    <scope>NUCLEOTIDE SEQUENCE [LARGE SCALE GENOMIC DNA]</scope>
    <source>
        <strain evidence="3 5">7D4C2</strain>
    </source>
</reference>
<dbReference type="Gene3D" id="2.60.120.40">
    <property type="match status" value="1"/>
</dbReference>
<accession>A0A6N8I2V1</accession>
<dbReference type="Pfam" id="PF18573">
    <property type="entry name" value="BclA_C"/>
    <property type="match status" value="1"/>
</dbReference>
<protein>
    <recommendedName>
        <fullName evidence="1">BclA C-terminal domain-containing protein</fullName>
    </recommendedName>
</protein>
<dbReference type="Proteomes" id="UP000469440">
    <property type="component" value="Unassembled WGS sequence"/>
</dbReference>
<sequence length="168" mass="17189">MSCFSCSDPCSCNRVFPAFLPINRSPYQCQCQCCQCVPCPPVCDPRVPSYAFYYTTASQAVAAGVPVVFGTGSSTPDIVLSGGNLLFTRPGVYLIQYHISVTAPLAGVTVSLALNGVPVAGSAVITTTDTNYSGQAIVSVPAGGVVSLTVSGASTVSFASITAVRISC</sequence>
<dbReference type="Proteomes" id="UP000515909">
    <property type="component" value="Chromosome"/>
</dbReference>
<name>A0A6N8I2V1_9FIRM</name>
<dbReference type="EMBL" id="VWXL01000084">
    <property type="protein sequence ID" value="MVB12225.1"/>
    <property type="molecule type" value="Genomic_DNA"/>
</dbReference>
<evidence type="ECO:0000313" key="4">
    <source>
        <dbReference type="Proteomes" id="UP000469440"/>
    </source>
</evidence>
<evidence type="ECO:0000313" key="5">
    <source>
        <dbReference type="Proteomes" id="UP000515909"/>
    </source>
</evidence>
<organism evidence="2 4">
    <name type="scientific">Caproicibacter fermentans</name>
    <dbReference type="NCBI Taxonomy" id="2576756"/>
    <lineage>
        <taxon>Bacteria</taxon>
        <taxon>Bacillati</taxon>
        <taxon>Bacillota</taxon>
        <taxon>Clostridia</taxon>
        <taxon>Eubacteriales</taxon>
        <taxon>Acutalibacteraceae</taxon>
        <taxon>Caproicibacter</taxon>
    </lineage>
</organism>
<dbReference type="RefSeq" id="WP_066646720.1">
    <property type="nucleotide sequence ID" value="NZ_CP060286.1"/>
</dbReference>
<dbReference type="OrthoDB" id="9966037at2"/>
<dbReference type="AlphaFoldDB" id="A0A6N8I2V1"/>
<evidence type="ECO:0000313" key="3">
    <source>
        <dbReference type="EMBL" id="QNK39663.1"/>
    </source>
</evidence>
<feature type="domain" description="BclA C-terminal" evidence="1">
    <location>
        <begin position="56"/>
        <end position="164"/>
    </location>
</feature>
<evidence type="ECO:0000259" key="1">
    <source>
        <dbReference type="Pfam" id="PF18573"/>
    </source>
</evidence>
<dbReference type="InterPro" id="IPR008983">
    <property type="entry name" value="Tumour_necrosis_fac-like_dom"/>
</dbReference>
<reference evidence="2 4" key="1">
    <citation type="submission" date="2019-09" db="EMBL/GenBank/DDBJ databases">
        <title>Genome sequence of Clostridium sp. EA1.</title>
        <authorList>
            <person name="Poehlein A."/>
            <person name="Bengelsdorf F.R."/>
            <person name="Daniel R."/>
        </authorList>
    </citation>
    <scope>NUCLEOTIDE SEQUENCE [LARGE SCALE GENOMIC DNA]</scope>
    <source>
        <strain evidence="2 4">EA1</strain>
    </source>
</reference>
<evidence type="ECO:0000313" key="2">
    <source>
        <dbReference type="EMBL" id="MVB12225.1"/>
    </source>
</evidence>
<accession>A0A7G8T7S2</accession>